<evidence type="ECO:0000313" key="1">
    <source>
        <dbReference type="EMBL" id="MES1922143.1"/>
    </source>
</evidence>
<comment type="caution">
    <text evidence="1">The sequence shown here is derived from an EMBL/GenBank/DDBJ whole genome shotgun (WGS) entry which is preliminary data.</text>
</comment>
<reference evidence="1 2" key="1">
    <citation type="journal article" date="2024" name="BMC Biol.">
        <title>Comparative genomics of Ascetosporea gives new insight into the evolutionary basis for animal parasitism in Rhizaria.</title>
        <authorList>
            <person name="Hiltunen Thoren M."/>
            <person name="Onut-Brannstrom I."/>
            <person name="Alfjorden A."/>
            <person name="Peckova H."/>
            <person name="Swords F."/>
            <person name="Hooper C."/>
            <person name="Holzer A.S."/>
            <person name="Bass D."/>
            <person name="Burki F."/>
        </authorList>
    </citation>
    <scope>NUCLEOTIDE SEQUENCE [LARGE SCALE GENOMIC DNA]</scope>
    <source>
        <strain evidence="1">20-A016</strain>
    </source>
</reference>
<sequence length="101" mass="11995">MRIFELKMGDVQKSEFCLFDFQGEFRIPNMDIDKLHLGKCNYIENGKIELRTNSLKINGQIERLKKPFLVLKRDSDKNLKIEAVLTEKYVFKKRPVFVLDK</sequence>
<accession>A0ABV2AR38</accession>
<evidence type="ECO:0000313" key="2">
    <source>
        <dbReference type="Proteomes" id="UP001439008"/>
    </source>
</evidence>
<organism evidence="1 2">
    <name type="scientific">Bonamia ostreae</name>
    <dbReference type="NCBI Taxonomy" id="126728"/>
    <lineage>
        <taxon>Eukaryota</taxon>
        <taxon>Sar</taxon>
        <taxon>Rhizaria</taxon>
        <taxon>Endomyxa</taxon>
        <taxon>Ascetosporea</taxon>
        <taxon>Haplosporida</taxon>
        <taxon>Bonamia</taxon>
    </lineage>
</organism>
<protein>
    <submittedName>
        <fullName evidence="1">Chromosome transmission fidelity protein 8</fullName>
    </submittedName>
</protein>
<dbReference type="EMBL" id="JBDODL010002273">
    <property type="protein sequence ID" value="MES1922143.1"/>
    <property type="molecule type" value="Genomic_DNA"/>
</dbReference>
<name>A0ABV2AR38_9EUKA</name>
<keyword evidence="2" id="KW-1185">Reference proteome</keyword>
<dbReference type="Proteomes" id="UP001439008">
    <property type="component" value="Unassembled WGS sequence"/>
</dbReference>
<proteinExistence type="predicted"/>
<gene>
    <name evidence="1" type="primary">CHTF8</name>
    <name evidence="1" type="ORF">MHBO_003658</name>
</gene>